<dbReference type="EMBL" id="GBXM01081873">
    <property type="protein sequence ID" value="JAH26704.1"/>
    <property type="molecule type" value="Transcribed_RNA"/>
</dbReference>
<organism evidence="1">
    <name type="scientific">Anguilla anguilla</name>
    <name type="common">European freshwater eel</name>
    <name type="synonym">Muraena anguilla</name>
    <dbReference type="NCBI Taxonomy" id="7936"/>
    <lineage>
        <taxon>Eukaryota</taxon>
        <taxon>Metazoa</taxon>
        <taxon>Chordata</taxon>
        <taxon>Craniata</taxon>
        <taxon>Vertebrata</taxon>
        <taxon>Euteleostomi</taxon>
        <taxon>Actinopterygii</taxon>
        <taxon>Neopterygii</taxon>
        <taxon>Teleostei</taxon>
        <taxon>Anguilliformes</taxon>
        <taxon>Anguillidae</taxon>
        <taxon>Anguilla</taxon>
    </lineage>
</organism>
<proteinExistence type="predicted"/>
<accession>A0A0E9RC70</accession>
<protein>
    <submittedName>
        <fullName evidence="1">Uncharacterized protein</fullName>
    </submittedName>
</protein>
<sequence length="40" mass="4432">MVKCSKTHPQVHIYVCARTHTHTHCSLFISLGHKTSASPS</sequence>
<evidence type="ECO:0000313" key="1">
    <source>
        <dbReference type="EMBL" id="JAH26704.1"/>
    </source>
</evidence>
<reference evidence="1" key="1">
    <citation type="submission" date="2014-11" db="EMBL/GenBank/DDBJ databases">
        <authorList>
            <person name="Amaro Gonzalez C."/>
        </authorList>
    </citation>
    <scope>NUCLEOTIDE SEQUENCE</scope>
</reference>
<name>A0A0E9RC70_ANGAN</name>
<reference evidence="1" key="2">
    <citation type="journal article" date="2015" name="Fish Shellfish Immunol.">
        <title>Early steps in the European eel (Anguilla anguilla)-Vibrio vulnificus interaction in the gills: Role of the RtxA13 toxin.</title>
        <authorList>
            <person name="Callol A."/>
            <person name="Pajuelo D."/>
            <person name="Ebbesson L."/>
            <person name="Teles M."/>
            <person name="MacKenzie S."/>
            <person name="Amaro C."/>
        </authorList>
    </citation>
    <scope>NUCLEOTIDE SEQUENCE</scope>
</reference>
<dbReference type="AlphaFoldDB" id="A0A0E9RC70"/>